<evidence type="ECO:0000256" key="6">
    <source>
        <dbReference type="SAM" id="Phobius"/>
    </source>
</evidence>
<reference evidence="8 9" key="1">
    <citation type="journal article" date="2019" name="Sci. Rep.">
        <title>Orb-weaving spider Araneus ventricosus genome elucidates the spidroin gene catalogue.</title>
        <authorList>
            <person name="Kono N."/>
            <person name="Nakamura H."/>
            <person name="Ohtoshi R."/>
            <person name="Moran D.A.P."/>
            <person name="Shinohara A."/>
            <person name="Yoshida Y."/>
            <person name="Fujiwara M."/>
            <person name="Mori M."/>
            <person name="Tomita M."/>
            <person name="Arakawa K."/>
        </authorList>
    </citation>
    <scope>NUCLEOTIDE SEQUENCE [LARGE SCALE GENOMIC DNA]</scope>
</reference>
<dbReference type="AlphaFoldDB" id="A0A4Y2G0Q3"/>
<keyword evidence="2 6" id="KW-0812">Transmembrane</keyword>
<evidence type="ECO:0000256" key="1">
    <source>
        <dbReference type="ARBA" id="ARBA00004370"/>
    </source>
</evidence>
<protein>
    <recommendedName>
        <fullName evidence="10">Protein shisa-5</fullName>
    </recommendedName>
</protein>
<feature type="region of interest" description="Disordered" evidence="5">
    <location>
        <begin position="165"/>
        <end position="214"/>
    </location>
</feature>
<evidence type="ECO:0000256" key="5">
    <source>
        <dbReference type="SAM" id="MobiDB-lite"/>
    </source>
</evidence>
<dbReference type="PANTHER" id="PTHR31395">
    <property type="entry name" value="SHISA"/>
    <property type="match status" value="1"/>
</dbReference>
<gene>
    <name evidence="8" type="ORF">AVEN_105772_1</name>
</gene>
<dbReference type="PANTHER" id="PTHR31395:SF23">
    <property type="entry name" value="GEO05642P1"/>
    <property type="match status" value="1"/>
</dbReference>
<name>A0A4Y2G0Q3_ARAVE</name>
<feature type="compositionally biased region" description="Pro residues" evidence="5">
    <location>
        <begin position="188"/>
        <end position="199"/>
    </location>
</feature>
<dbReference type="InterPro" id="IPR026910">
    <property type="entry name" value="Shisa"/>
</dbReference>
<feature type="signal peptide" evidence="7">
    <location>
        <begin position="1"/>
        <end position="23"/>
    </location>
</feature>
<comment type="caution">
    <text evidence="8">The sequence shown here is derived from an EMBL/GenBank/DDBJ whole genome shotgun (WGS) entry which is preliminary data.</text>
</comment>
<evidence type="ECO:0000313" key="8">
    <source>
        <dbReference type="EMBL" id="GBM46911.1"/>
    </source>
</evidence>
<dbReference type="GO" id="GO:0016020">
    <property type="term" value="C:membrane"/>
    <property type="evidence" value="ECO:0007669"/>
    <property type="project" value="UniProtKB-SubCell"/>
</dbReference>
<keyword evidence="9" id="KW-1185">Reference proteome</keyword>
<comment type="subcellular location">
    <subcellularLocation>
        <location evidence="1">Membrane</location>
    </subcellularLocation>
</comment>
<evidence type="ECO:0008006" key="10">
    <source>
        <dbReference type="Google" id="ProtNLM"/>
    </source>
</evidence>
<dbReference type="EMBL" id="BGPR01001158">
    <property type="protein sequence ID" value="GBM46911.1"/>
    <property type="molecule type" value="Genomic_DNA"/>
</dbReference>
<dbReference type="Proteomes" id="UP000499080">
    <property type="component" value="Unassembled WGS sequence"/>
</dbReference>
<feature type="transmembrane region" description="Helical" evidence="6">
    <location>
        <begin position="73"/>
        <end position="104"/>
    </location>
</feature>
<keyword evidence="4 6" id="KW-0472">Membrane</keyword>
<keyword evidence="7" id="KW-0732">Signal</keyword>
<organism evidence="8 9">
    <name type="scientific">Araneus ventricosus</name>
    <name type="common">Orbweaver spider</name>
    <name type="synonym">Epeira ventricosa</name>
    <dbReference type="NCBI Taxonomy" id="182803"/>
    <lineage>
        <taxon>Eukaryota</taxon>
        <taxon>Metazoa</taxon>
        <taxon>Ecdysozoa</taxon>
        <taxon>Arthropoda</taxon>
        <taxon>Chelicerata</taxon>
        <taxon>Arachnida</taxon>
        <taxon>Araneae</taxon>
        <taxon>Araneomorphae</taxon>
        <taxon>Entelegynae</taxon>
        <taxon>Araneoidea</taxon>
        <taxon>Araneidae</taxon>
        <taxon>Araneus</taxon>
    </lineage>
</organism>
<feature type="compositionally biased region" description="Pro residues" evidence="5">
    <location>
        <begin position="168"/>
        <end position="177"/>
    </location>
</feature>
<evidence type="ECO:0000256" key="2">
    <source>
        <dbReference type="ARBA" id="ARBA00022692"/>
    </source>
</evidence>
<accession>A0A4Y2G0Q3</accession>
<proteinExistence type="predicted"/>
<evidence type="ECO:0000256" key="7">
    <source>
        <dbReference type="SAM" id="SignalP"/>
    </source>
</evidence>
<keyword evidence="3 6" id="KW-1133">Transmembrane helix</keyword>
<evidence type="ECO:0000256" key="4">
    <source>
        <dbReference type="ARBA" id="ARBA00023136"/>
    </source>
</evidence>
<evidence type="ECO:0000313" key="9">
    <source>
        <dbReference type="Proteomes" id="UP000499080"/>
    </source>
</evidence>
<evidence type="ECO:0000256" key="3">
    <source>
        <dbReference type="ARBA" id="ARBA00022989"/>
    </source>
</evidence>
<feature type="chain" id="PRO_5021250714" description="Protein shisa-5" evidence="7">
    <location>
        <begin position="24"/>
        <end position="214"/>
    </location>
</feature>
<dbReference type="OrthoDB" id="6435665at2759"/>
<sequence length="214" mass="23501">MCRYACVLLPVILMFVYVSEVSSIVCTKEELFDTTPLICPGPYDPKDKVYCCGPKKRRFCCSYAEYASAINTIGIIVGVLVTAIVVVVIIVVVSCFCCSCCLLAKRCNRRGNTSYTASQPAATTTTTTAHYSAQPAYPIQTFPTGYPQQHFQQQYPQQQFTQEHLQYPPQPYPPQAPYPLAGGYQGGYPPPSGNPPPYPVNDQPPYNPSFAGGK</sequence>